<feature type="region of interest" description="Disordered" evidence="1">
    <location>
        <begin position="70"/>
        <end position="93"/>
    </location>
</feature>
<evidence type="ECO:0000313" key="3">
    <source>
        <dbReference type="EMBL" id="GBP42667.1"/>
    </source>
</evidence>
<dbReference type="Proteomes" id="UP000299102">
    <property type="component" value="Unassembled WGS sequence"/>
</dbReference>
<accession>A0A4C1VXV9</accession>
<keyword evidence="2" id="KW-1133">Transmembrane helix</keyword>
<organism evidence="3 4">
    <name type="scientific">Eumeta variegata</name>
    <name type="common">Bagworm moth</name>
    <name type="synonym">Eumeta japonica</name>
    <dbReference type="NCBI Taxonomy" id="151549"/>
    <lineage>
        <taxon>Eukaryota</taxon>
        <taxon>Metazoa</taxon>
        <taxon>Ecdysozoa</taxon>
        <taxon>Arthropoda</taxon>
        <taxon>Hexapoda</taxon>
        <taxon>Insecta</taxon>
        <taxon>Pterygota</taxon>
        <taxon>Neoptera</taxon>
        <taxon>Endopterygota</taxon>
        <taxon>Lepidoptera</taxon>
        <taxon>Glossata</taxon>
        <taxon>Ditrysia</taxon>
        <taxon>Tineoidea</taxon>
        <taxon>Psychidae</taxon>
        <taxon>Oiketicinae</taxon>
        <taxon>Eumeta</taxon>
    </lineage>
</organism>
<evidence type="ECO:0000256" key="1">
    <source>
        <dbReference type="SAM" id="MobiDB-lite"/>
    </source>
</evidence>
<feature type="non-terminal residue" evidence="3">
    <location>
        <position position="93"/>
    </location>
</feature>
<protein>
    <submittedName>
        <fullName evidence="3">Uncharacterized protein</fullName>
    </submittedName>
</protein>
<proteinExistence type="predicted"/>
<keyword evidence="2" id="KW-0472">Membrane</keyword>
<evidence type="ECO:0000256" key="2">
    <source>
        <dbReference type="SAM" id="Phobius"/>
    </source>
</evidence>
<comment type="caution">
    <text evidence="3">The sequence shown here is derived from an EMBL/GenBank/DDBJ whole genome shotgun (WGS) entry which is preliminary data.</text>
</comment>
<dbReference type="EMBL" id="BGZK01000422">
    <property type="protein sequence ID" value="GBP42667.1"/>
    <property type="molecule type" value="Genomic_DNA"/>
</dbReference>
<gene>
    <name evidence="3" type="ORF">EVAR_21942_1</name>
</gene>
<keyword evidence="4" id="KW-1185">Reference proteome</keyword>
<name>A0A4C1VXV9_EUMVA</name>
<feature type="transmembrane region" description="Helical" evidence="2">
    <location>
        <begin position="21"/>
        <end position="41"/>
    </location>
</feature>
<reference evidence="3 4" key="1">
    <citation type="journal article" date="2019" name="Commun. Biol.">
        <title>The bagworm genome reveals a unique fibroin gene that provides high tensile strength.</title>
        <authorList>
            <person name="Kono N."/>
            <person name="Nakamura H."/>
            <person name="Ohtoshi R."/>
            <person name="Tomita M."/>
            <person name="Numata K."/>
            <person name="Arakawa K."/>
        </authorList>
    </citation>
    <scope>NUCLEOTIDE SEQUENCE [LARGE SCALE GENOMIC DNA]</scope>
</reference>
<evidence type="ECO:0000313" key="4">
    <source>
        <dbReference type="Proteomes" id="UP000299102"/>
    </source>
</evidence>
<sequence length="93" mass="10156">MTQSIFLHPGKFPVRSIPLNSMVIATMALPGSCLMAAVGILSGSGGFPLGQSINRLSCLRRERMSTSCTRYTDSQSYRIDRRGSRPLIDPPVK</sequence>
<keyword evidence="2" id="KW-0812">Transmembrane</keyword>
<dbReference type="AlphaFoldDB" id="A0A4C1VXV9"/>